<reference evidence="3 4" key="1">
    <citation type="submission" date="2023-06" db="EMBL/GenBank/DDBJ databases">
        <title>Genomic Analysis of Acinetobacter Strains Recovered from South Australian Aquatic Samples provides Insights into the Circulation of Antibiotic Resistance determinants in the Environment.</title>
        <authorList>
            <person name="Tobin L."/>
            <person name="Jarocki V.M."/>
            <person name="Kenyon J."/>
            <person name="Drigo B."/>
            <person name="Donner E."/>
            <person name="Djordjevic S.P."/>
            <person name="Hamidian M."/>
        </authorList>
    </citation>
    <scope>NUCLEOTIDE SEQUENCE [LARGE SCALE GENOMIC DNA]</scope>
    <source>
        <strain evidence="3 4">SAAc652</strain>
    </source>
</reference>
<protein>
    <submittedName>
        <fullName evidence="3">ESPR-type extended signal peptide-containing protein</fullName>
    </submittedName>
</protein>
<dbReference type="EMBL" id="JASVDY010000001">
    <property type="protein sequence ID" value="MDV2467684.1"/>
    <property type="molecule type" value="Genomic_DNA"/>
</dbReference>
<dbReference type="InterPro" id="IPR005546">
    <property type="entry name" value="Autotransporte_beta"/>
</dbReference>
<accession>A0ABU3WB94</accession>
<dbReference type="SMART" id="SM00869">
    <property type="entry name" value="Autotransporter"/>
    <property type="match status" value="1"/>
</dbReference>
<dbReference type="PROSITE" id="PS51208">
    <property type="entry name" value="AUTOTRANSPORTER"/>
    <property type="match status" value="1"/>
</dbReference>
<evidence type="ECO:0000256" key="1">
    <source>
        <dbReference type="SAM" id="MobiDB-lite"/>
    </source>
</evidence>
<evidence type="ECO:0000313" key="4">
    <source>
        <dbReference type="Proteomes" id="UP001278188"/>
    </source>
</evidence>
<keyword evidence="4" id="KW-1185">Reference proteome</keyword>
<dbReference type="InterPro" id="IPR024973">
    <property type="entry name" value="ESPR"/>
</dbReference>
<gene>
    <name evidence="3" type="ORF">QR674_01630</name>
</gene>
<organism evidence="3 4">
    <name type="scientific">Acinetobacter chinensis</name>
    <dbReference type="NCBI Taxonomy" id="2004650"/>
    <lineage>
        <taxon>Bacteria</taxon>
        <taxon>Pseudomonadati</taxon>
        <taxon>Pseudomonadota</taxon>
        <taxon>Gammaproteobacteria</taxon>
        <taxon>Moraxellales</taxon>
        <taxon>Moraxellaceae</taxon>
        <taxon>Acinetobacter</taxon>
    </lineage>
</organism>
<feature type="domain" description="Autotransporter" evidence="2">
    <location>
        <begin position="3376"/>
        <end position="3670"/>
    </location>
</feature>
<feature type="region of interest" description="Disordered" evidence="1">
    <location>
        <begin position="2076"/>
        <end position="2106"/>
    </location>
</feature>
<comment type="caution">
    <text evidence="3">The sequence shown here is derived from an EMBL/GenBank/DDBJ whole genome shotgun (WGS) entry which is preliminary data.</text>
</comment>
<proteinExistence type="predicted"/>
<sequence length="3670" mass="350771">MNHVYRIIWNETLGAWVAVAENVKRKGKRSTAKTALQSAFLLALPVIGGNAYAYDPVTACKPPVSSGKNSCSSNSQFNQVIKLGSSNTSSNGLGAVAKGENGKDGRDGALFVKPKAGGNGGDTGGILYEPVSETLDEKTGTITVLYNAFTLDNDNKKISAGQSKIVYKPVSLETILDPAVGTVKYTREKYNFSGNEWKSVSSETITANKVTVSQGEYTVSIANGFPLTVSYSATEPTAAEPAVVNPRLSVEISSDKDTRQSVSVSGKKGLYSVSEGGKGGRGGDYILGGSGKPGGTGGDASDAYLSVKKIDLKMDAKGAVGVYAKSKGGKGGEGGGAYGTVVGGGGGGNAGGEGKDAIIEIEDSSIVMSGNNSIGILGVSEGGEGGDAGGAVGIVTHQGKNEPAGKAGDVTITTDFRTTIVMNGNESVGILGQSVGGAGGNTGFAVSIANLGGKGGSGGDAGAVNIDNSASVETKGATDSSAIIAQSLGGGGGSGRFSAAGYSLGAQGGAGGDSGTVSVTNNNKLSTAGEDSHGILAQAIGGGGGNSSKSLGFAGIGGNATSGGAGGDVTVKTGTESVIRVKGKHSSGIVAQSIGGGGGNAGLTVGALVSIGGNGGTGNDAGAVSIDNKGTVSTEGSKDAVGILAQSIGGGGGNGSMSVTVGGPVGIAIGGKGTDGGKGGSVNVASSGTHITTKGEDSSAIVAQSIGGGGGNGGIAIAASGGIMTPVTASVALGGKGGVGAKSGQVTVNNKSDLTTAGHRSTGITAQSIGGGGGNGGVAVAASAGASAITVNVALGGGGGDGGQAETATVNNSGVISTAGIASTGILAQSIGGGGGNGGITVSGSLGASALSANIALGGAGGKGNTASQALVSNRGNIVTKGASSSAIVSQSIGGAGGNAGGAVAASLGSANAVNLAIGGKGGAGGKAGVAKVENDADYIETNGDNSSAIVAQSIGGDGGNGGFAGAADIMGGNSIGLSFGGAGSAGAEANNAIVNSTGEIATRGNNSSAIVAQSIGGTGGNGGLALAVKAGGNGVFAANVALGGAGGAGGQSKGVSVTANKSKNSAVNTATLSTAGNNAIGILAQSIGGSGGNGGFSVAGTALTGGGYSAGVALGGGSGDGGKSGSVTIETDHNIVTEGDTSTAIVAQSIGGDGGNGGFAISAGLDVKAASANVSLGGGAGAGGTSGSVNVNSYGSMITNGSGSAGIIAQSLGGSGGNGGFAVSGGAAIGGTVSVGLGGSGAIGGKAGAVSVKAGTKKNEQITKTSGESSTGVLAQSLGGDGGNGGFSIAAGASANLYPSASVGVSLGGKGGNGGTAGSVTLVSSNTVITEGNLSSGLQAQSIGGSGGNGGFSVAGSAALSLEGAAGAISVALGGGSGKGGNSGNVKLNSDGDIETSGNSSHGVVAQSIGGDGGTGGFAAGLSLSASLEGAPAFSSAVTVGGNGGTGGKSGEVKVTVDNDIVTHGNNSSGIIAQSIGGSGGDGGFSTSVSLALSAKQAISLGASVGGNGGDANTANTVSVNNSGSIETTGNSSSAILAQSINGSGGNGGFAANLSGAFAQELALSASVSVGGKGGNAAGYDASTKKNSTAPVNNVSVRNIASIDANTPVLDQVQSITTAGSYSNGILAQSIGGNGGNGGLSIAGSIAGSLDSTAAGVSVSVGGQGGNGGRAGNVGVVNKNYVIATEGVGSSAIVGQSIGGEGGNGGLSVAASIAVNAKAGTGKALALSASVGGFGGNGNTAGEVSIDSDNSQILAESKPDQPIYTILTEGADSQGILAQSIGGGGGNGGLSGSFALSISKDNSAPAASVSIGGWGGDGNISDTVTVHSKDNIVTFGNGSSGIAAQSIAGAGGNGGFGLSVAASSNLSEDKKALSASVAVGGFGGNGDAAGKVNVDSEGLINTFGNYSNGVLAQSIGGGGGNGGMAMTVDASLAKNSMGLSASVGGWGGTGGTGGAVDVKRLGDIATDGARAAGILAQSIGGGGGNGGNSYSGSVYIDSPKNTDKATNITASVGGFGGSGNTADIVTVNSIGNIFTSGILSSAIQAQSIGGGGGNGGNASTMTLKLQCGDLCKDSSSSNTGNSNSGNTGTSGGSSTSGSNSTAASTAKSDTNISFSVGGWGGIGNDADDVNVTSSGILATSGRGSHGIYAQSIGGGGGDGGTSIVESKVFNLTKDGTKLLNPSDIQLNDNKLTFALGVGGYKGAAGQSGEVHVEHAGVIVTEGDNAKGIFAQAIGGGGGNGGDTSGATVGVGGGAFQEELAAGMSALAGVLGQDWDTSNLTGAAGNADLVSVVTKQTQLAGDIQNIIYTKGNRADAIFAQSVGGGGGVGGTASAKLAIGGDGGTAGNGGRVVVENALSLLTDGLFSRGIFAQSIGGGGGTGGDVEKKAIVGIGGSGKNAGNADTVTVDNDAGILTKGDGAQGILAQSIGGGGGAGGSVEQATIAIGGGTLANVLDEISDAKVKGIPVFTTATGGDGQIVTVTNSTKGTIETQGERAAAIQAQSIGGGGGVGGNASGSVSVGGFGSAAGNGQNVILGNEGILRTFGKNSSAIVAQSIGGGGGDGGSSDGGVDTKDNTTKEAFISVGGNGAHAGNAGQVTVTNSSELIYTEAENSRGILAQSIGGGGGQGGSSYGIDIEGTISGAANTVKEKLGSIGLGSGTTAGVISAMTSVSGLVSTAQGVISAPLQDYFNSMKNAIAGGNASGVTVKNTGKDGLIITKGNGADAIVAQSIGGGGGTSGSASGILIAGAATGAQGNAGTVVVENDGGLYTEGEHASAIVAQSIGGGGGLSSGLDQMAVYAELGSSSASGLGDAVTVNNTGTINTTGRLSQAIMAQSISGGGGSIGLSEQLLLGGTNTSQSHAKNVSVNNSGYIETETDGSSAIVAQSIGGGGGFAAATQQVLTEGQGSGNSGNINISNVAATGAQSTGIYTAGRYAHGIVAQSLAGGGGYANLMDTTGNLTGFFAGSAGGTGTAGNVTVNQQGNIATKGQGSYSIFAQSQGSTNGNINISIGKDSVLIGGEGTGAAIGMFDGANNLLSNAGYLTALGQTEGLYLDENMQLAAAGWLDANAVNAGTGNDNVVNSGFMTGSLWLDDGRNTLTNALNAWLLAGKTIQMNLAGAAVKGEAVNEGNWAVGGVNRVDSTYLDGNFTQTDSGVLHWDYDLDRASVQPVATAGLRSLMSTGIGSTSSLGASDIMSVTGTATLGGTISVNLLNPEKVTPGLFNQTLVSATNVVDTGFTVSAVPSAVALFNKVVTANSSSIQADIDFARTTLTENGQHLGRAINAIQLAQVSPEFEPVAAALLYRPDISALQTAYNSISGEGNAAILQTAFNHGHGVLNDVSAQSDYWNSWTAYARHNDVYTVICDQSTLDGAKCIDNSQWRVWISGQNGKTEINRDRDSGAAAYAGTSYRTVAGLDYALNKNTLLGLAFGNAKTQFAVEDRATTGLAETNSLAFYVNKNLDRMYIKGALSYDWLDASTKRFAMVEGSDVPVIPVAGISSDLQAEFEGNTMNLRTEAGYKLAWKKLNITPFAGLQVSAVNVDSTREKVTDGSQALGLVYSANNAYSVPLFAGAQFDTTFMFSEGSIQPYARLSLAHDFSTKRSMEAQFASAPGYKFEVQGAVPEKNTLDVSAGFKMMSITNLSFYGQFNGQYSEKGAKNEGGSLGLEVRW</sequence>
<dbReference type="SUPFAM" id="SSF103515">
    <property type="entry name" value="Autotransporter"/>
    <property type="match status" value="1"/>
</dbReference>
<evidence type="ECO:0000259" key="2">
    <source>
        <dbReference type="PROSITE" id="PS51208"/>
    </source>
</evidence>
<dbReference type="RefSeq" id="WP_317081391.1">
    <property type="nucleotide sequence ID" value="NZ_JASVDY010000001.1"/>
</dbReference>
<dbReference type="InterPro" id="IPR036709">
    <property type="entry name" value="Autotransporte_beta_dom_sf"/>
</dbReference>
<dbReference type="Proteomes" id="UP001278188">
    <property type="component" value="Unassembled WGS sequence"/>
</dbReference>
<dbReference type="Pfam" id="PF13018">
    <property type="entry name" value="ESPR"/>
    <property type="match status" value="1"/>
</dbReference>
<evidence type="ECO:0000313" key="3">
    <source>
        <dbReference type="EMBL" id="MDV2467684.1"/>
    </source>
</evidence>
<name>A0ABU3WB94_9GAMM</name>